<reference evidence="6" key="1">
    <citation type="journal article" date="2019" name="Int. J. Syst. Evol. Microbiol.">
        <title>The Global Catalogue of Microorganisms (GCM) 10K type strain sequencing project: providing services to taxonomists for standard genome sequencing and annotation.</title>
        <authorList>
            <consortium name="The Broad Institute Genomics Platform"/>
            <consortium name="The Broad Institute Genome Sequencing Center for Infectious Disease"/>
            <person name="Wu L."/>
            <person name="Ma J."/>
        </authorList>
    </citation>
    <scope>NUCLEOTIDE SEQUENCE [LARGE SCALE GENOMIC DNA]</scope>
    <source>
        <strain evidence="6">JCM 17460</strain>
    </source>
</reference>
<sequence>MIVGFDFGTTNSLVSVVVGDRVIDVMDVETGRPHPSIVRYEGEQVVVGREAKDALGAAGIGVHGNTVKSPKFLLGEEAVAVGGVDRSPVDIVADVVRHVRTESMRSPQRNVLGDLDNAVVTIPVTMNGHRRAALREAFAGAGMRVAQFVHEPLAALYGFIRGAHDPEEMARRLARRNVLVVDWGGGTLDLTLCRVDEEQVRQLRNGGSAQVGGDEFDKVIRDEVVKRVRARGGATDDDLAIPEAELRLLQDAERNKIELSADRVDVTFYRPSYFQSGATLQYQLTRQELEEITRPLVTAGIDEIESLLDSLSMAPGQVSLVVVVGGMAAMPAIRSRLHELFGPDRVEVPSNSATLISQGAAWIAHDRQRLRLAKPIELELARGSLMPLLSAGTEMPLGGEVKHETLHLYCADPTDGKAKFPIATPTALSAHPQASERRTSLGMITLGVDETAPPLHERLELGVVLDDDLVLSVEASSSQKHDRVKASYYDLEFGLGLPAQALPGGVAADPKAPEESVLLPQAGLVVRANVARDKDRAAVPGDVLYRHNSGAFARHVTNGATEAQLLEHLYYQPCAVCKRQWGHPECRCGTA</sequence>
<keyword evidence="6" id="KW-1185">Reference proteome</keyword>
<gene>
    <name evidence="5" type="ORF">GCM10022263_28640</name>
</gene>
<accession>A0ABP6VU40</accession>
<comment type="caution">
    <text evidence="5">The sequence shown here is derived from an EMBL/GenBank/DDBJ whole genome shotgun (WGS) entry which is preliminary data.</text>
</comment>
<keyword evidence="2 4" id="KW-0067">ATP-binding</keyword>
<comment type="similarity">
    <text evidence="4">Belongs to the heat shock protein 70 family.</text>
</comment>
<dbReference type="RefSeq" id="WP_218235303.1">
    <property type="nucleotide sequence ID" value="NZ_BAABBB010000015.1"/>
</dbReference>
<dbReference type="EMBL" id="BAABBB010000015">
    <property type="protein sequence ID" value="GAA3539382.1"/>
    <property type="molecule type" value="Genomic_DNA"/>
</dbReference>
<proteinExistence type="inferred from homology"/>
<organism evidence="5 6">
    <name type="scientific">Nocardioides daeguensis</name>
    <dbReference type="NCBI Taxonomy" id="908359"/>
    <lineage>
        <taxon>Bacteria</taxon>
        <taxon>Bacillati</taxon>
        <taxon>Actinomycetota</taxon>
        <taxon>Actinomycetes</taxon>
        <taxon>Propionibacteriales</taxon>
        <taxon>Nocardioidaceae</taxon>
        <taxon>Nocardioides</taxon>
    </lineage>
</organism>
<name>A0ABP6VU40_9ACTN</name>
<dbReference type="PANTHER" id="PTHR19375">
    <property type="entry name" value="HEAT SHOCK PROTEIN 70KDA"/>
    <property type="match status" value="1"/>
</dbReference>
<dbReference type="Proteomes" id="UP001500301">
    <property type="component" value="Unassembled WGS sequence"/>
</dbReference>
<dbReference type="InterPro" id="IPR013126">
    <property type="entry name" value="Hsp_70_fam"/>
</dbReference>
<keyword evidence="1 4" id="KW-0547">Nucleotide-binding</keyword>
<evidence type="ECO:0000313" key="6">
    <source>
        <dbReference type="Proteomes" id="UP001500301"/>
    </source>
</evidence>
<evidence type="ECO:0008006" key="7">
    <source>
        <dbReference type="Google" id="ProtNLM"/>
    </source>
</evidence>
<keyword evidence="3" id="KW-0143">Chaperone</keyword>
<evidence type="ECO:0000313" key="5">
    <source>
        <dbReference type="EMBL" id="GAA3539382.1"/>
    </source>
</evidence>
<evidence type="ECO:0000256" key="4">
    <source>
        <dbReference type="RuleBase" id="RU003322"/>
    </source>
</evidence>
<evidence type="ECO:0000256" key="2">
    <source>
        <dbReference type="ARBA" id="ARBA00022840"/>
    </source>
</evidence>
<evidence type="ECO:0000256" key="3">
    <source>
        <dbReference type="ARBA" id="ARBA00023186"/>
    </source>
</evidence>
<evidence type="ECO:0000256" key="1">
    <source>
        <dbReference type="ARBA" id="ARBA00022741"/>
    </source>
</evidence>
<dbReference type="Pfam" id="PF00012">
    <property type="entry name" value="HSP70"/>
    <property type="match status" value="2"/>
</dbReference>
<protein>
    <recommendedName>
        <fullName evidence="7">Hsp70 family protein</fullName>
    </recommendedName>
</protein>